<evidence type="ECO:0000259" key="6">
    <source>
        <dbReference type="PROSITE" id="PS51296"/>
    </source>
</evidence>
<dbReference type="PANTHER" id="PTHR21496:SF23">
    <property type="entry name" value="3-PHENYLPROPIONATE_CINNAMIC ACID DIOXYGENASE FERREDOXIN SUBUNIT"/>
    <property type="match status" value="1"/>
</dbReference>
<keyword evidence="5" id="KW-0812">Transmembrane</keyword>
<dbReference type="AlphaFoldDB" id="A0A1X1UUQ2"/>
<evidence type="ECO:0000256" key="2">
    <source>
        <dbReference type="ARBA" id="ARBA00022723"/>
    </source>
</evidence>
<dbReference type="GO" id="GO:0004497">
    <property type="term" value="F:monooxygenase activity"/>
    <property type="evidence" value="ECO:0007669"/>
    <property type="project" value="UniProtKB-ARBA"/>
</dbReference>
<keyword evidence="8" id="KW-1185">Reference proteome</keyword>
<evidence type="ECO:0000313" key="8">
    <source>
        <dbReference type="Proteomes" id="UP000194000"/>
    </source>
</evidence>
<protein>
    <submittedName>
        <fullName evidence="7">(2Fe-2S)-binding protein</fullName>
    </submittedName>
</protein>
<dbReference type="RefSeq" id="WP_085197050.1">
    <property type="nucleotide sequence ID" value="NZ_JACKVI010000004.1"/>
</dbReference>
<dbReference type="InterPro" id="IPR036922">
    <property type="entry name" value="Rieske_2Fe-2S_sf"/>
</dbReference>
<keyword evidence="5" id="KW-1133">Transmembrane helix</keyword>
<keyword evidence="1" id="KW-0001">2Fe-2S</keyword>
<dbReference type="GO" id="GO:0051537">
    <property type="term" value="F:2 iron, 2 sulfur cluster binding"/>
    <property type="evidence" value="ECO:0007669"/>
    <property type="project" value="UniProtKB-KW"/>
</dbReference>
<evidence type="ECO:0000256" key="1">
    <source>
        <dbReference type="ARBA" id="ARBA00022714"/>
    </source>
</evidence>
<dbReference type="GO" id="GO:0016705">
    <property type="term" value="F:oxidoreductase activity, acting on paired donors, with incorporation or reduction of molecular oxygen"/>
    <property type="evidence" value="ECO:0007669"/>
    <property type="project" value="UniProtKB-ARBA"/>
</dbReference>
<dbReference type="EMBL" id="LQOW01000020">
    <property type="protein sequence ID" value="ORV60550.1"/>
    <property type="molecule type" value="Genomic_DNA"/>
</dbReference>
<dbReference type="InterPro" id="IPR017941">
    <property type="entry name" value="Rieske_2Fe-2S"/>
</dbReference>
<name>A0A1X1UUQ2_9MYCO</name>
<dbReference type="Pfam" id="PF00355">
    <property type="entry name" value="Rieske"/>
    <property type="match status" value="1"/>
</dbReference>
<comment type="caution">
    <text evidence="7">The sequence shown here is derived from an EMBL/GenBank/DDBJ whole genome shotgun (WGS) entry which is preliminary data.</text>
</comment>
<dbReference type="Proteomes" id="UP000194000">
    <property type="component" value="Unassembled WGS sequence"/>
</dbReference>
<keyword evidence="5" id="KW-0472">Membrane</keyword>
<feature type="transmembrane region" description="Helical" evidence="5">
    <location>
        <begin position="90"/>
        <end position="108"/>
    </location>
</feature>
<organism evidence="7 8">
    <name type="scientific">Mycobacterium fragae</name>
    <dbReference type="NCBI Taxonomy" id="1260918"/>
    <lineage>
        <taxon>Bacteria</taxon>
        <taxon>Bacillati</taxon>
        <taxon>Actinomycetota</taxon>
        <taxon>Actinomycetes</taxon>
        <taxon>Mycobacteriales</taxon>
        <taxon>Mycobacteriaceae</taxon>
        <taxon>Mycobacterium</taxon>
    </lineage>
</organism>
<dbReference type="GO" id="GO:0046872">
    <property type="term" value="F:metal ion binding"/>
    <property type="evidence" value="ECO:0007669"/>
    <property type="project" value="UniProtKB-KW"/>
</dbReference>
<dbReference type="OrthoDB" id="147178at2"/>
<feature type="domain" description="Rieske" evidence="6">
    <location>
        <begin position="191"/>
        <end position="286"/>
    </location>
</feature>
<dbReference type="InterPro" id="IPR019251">
    <property type="entry name" value="DUF2231_TM"/>
</dbReference>
<keyword evidence="4" id="KW-0411">Iron-sulfur</keyword>
<accession>A0A1X1UUQ2</accession>
<evidence type="ECO:0000256" key="3">
    <source>
        <dbReference type="ARBA" id="ARBA00023004"/>
    </source>
</evidence>
<dbReference type="Pfam" id="PF09990">
    <property type="entry name" value="DUF2231"/>
    <property type="match status" value="1"/>
</dbReference>
<proteinExistence type="predicted"/>
<dbReference type="Gene3D" id="2.102.10.10">
    <property type="entry name" value="Rieske [2Fe-2S] iron-sulphur domain"/>
    <property type="match status" value="1"/>
</dbReference>
<reference evidence="7 8" key="1">
    <citation type="submission" date="2016-01" db="EMBL/GenBank/DDBJ databases">
        <title>The new phylogeny of the genus Mycobacterium.</title>
        <authorList>
            <person name="Tarcisio F."/>
            <person name="Conor M."/>
            <person name="Antonella G."/>
            <person name="Elisabetta G."/>
            <person name="Giulia F.S."/>
            <person name="Sara T."/>
            <person name="Anna F."/>
            <person name="Clotilde B."/>
            <person name="Roberto B."/>
            <person name="Veronica D.S."/>
            <person name="Fabio R."/>
            <person name="Monica P."/>
            <person name="Olivier J."/>
            <person name="Enrico T."/>
            <person name="Nicola S."/>
        </authorList>
    </citation>
    <scope>NUCLEOTIDE SEQUENCE [LARGE SCALE GENOMIC DNA]</scope>
    <source>
        <strain evidence="7 8">DSM 45731</strain>
    </source>
</reference>
<keyword evidence="3" id="KW-0408">Iron</keyword>
<dbReference type="PROSITE" id="PS51296">
    <property type="entry name" value="RIESKE"/>
    <property type="match status" value="1"/>
</dbReference>
<evidence type="ECO:0000313" key="7">
    <source>
        <dbReference type="EMBL" id="ORV60550.1"/>
    </source>
</evidence>
<feature type="transmembrane region" description="Helical" evidence="5">
    <location>
        <begin position="120"/>
        <end position="139"/>
    </location>
</feature>
<feature type="transmembrane region" description="Helical" evidence="5">
    <location>
        <begin position="151"/>
        <end position="173"/>
    </location>
</feature>
<dbReference type="STRING" id="1260918.AWC06_14310"/>
<evidence type="ECO:0000256" key="4">
    <source>
        <dbReference type="ARBA" id="ARBA00023014"/>
    </source>
</evidence>
<dbReference type="PANTHER" id="PTHR21496">
    <property type="entry name" value="FERREDOXIN-RELATED"/>
    <property type="match status" value="1"/>
</dbReference>
<sequence length="299" mass="31554">MQSQVVATLGRQTWLDRPTYRLEHALTFAFALFGRNRERVANAMHGTWLGHPLHPALTSLPTGAVATSLALDAASALPGRAEAFRGASRTALTVGIIGSLGALASGVTDWQHTHQESRRIGLVHGVANLVATALYLSSWRDRRRGRHVRGIAASAFGYGITLASGYLGGALVYGSGVGVDRSGAVLTVDRWTPVLPVTALNGRPQRVEVDGVGVVICQNDGQVLAVGEHCPHLGAPMCDGWIDDGRLVCPWHGSRFACPSGEVLRGPATAALPSYPTRIRDGVVEVRGKNSPAVKAVAK</sequence>
<gene>
    <name evidence="7" type="ORF">AWC06_14310</name>
</gene>
<keyword evidence="2" id="KW-0479">Metal-binding</keyword>
<evidence type="ECO:0000256" key="5">
    <source>
        <dbReference type="SAM" id="Phobius"/>
    </source>
</evidence>
<dbReference type="SUPFAM" id="SSF50022">
    <property type="entry name" value="ISP domain"/>
    <property type="match status" value="1"/>
</dbReference>